<organism evidence="2 3">
    <name type="scientific">Corallincola luteus</name>
    <dbReference type="NCBI Taxonomy" id="1775177"/>
    <lineage>
        <taxon>Bacteria</taxon>
        <taxon>Pseudomonadati</taxon>
        <taxon>Pseudomonadota</taxon>
        <taxon>Gammaproteobacteria</taxon>
        <taxon>Alteromonadales</taxon>
        <taxon>Psychromonadaceae</taxon>
        <taxon>Corallincola</taxon>
    </lineage>
</organism>
<sequence>MTKKFFTHYTYDSAHYKGEVNDLPSLTSQDEFESLADKLARFTSFGFPRVSASQYDDTFDPTSDPGFDPTDLAEEDFFDPLNELTEEEYQKYAKYERKHAGVPSEVNPESGGGVGPNIASSTTTDEKVVPQSESK</sequence>
<gene>
    <name evidence="2" type="ORF">EZV61_19250</name>
</gene>
<comment type="caution">
    <text evidence="2">The sequence shown here is derived from an EMBL/GenBank/DDBJ whole genome shotgun (WGS) entry which is preliminary data.</text>
</comment>
<evidence type="ECO:0000313" key="2">
    <source>
        <dbReference type="EMBL" id="TCI01099.1"/>
    </source>
</evidence>
<name>A0ABY2AFE3_9GAMM</name>
<reference evidence="2 3" key="1">
    <citation type="submission" date="2019-02" db="EMBL/GenBank/DDBJ databases">
        <title>Corallincola luteus sp. nov., a marine bacterium isolated from surface sediment of Bohai Sea in China.</title>
        <authorList>
            <person name="Ren Q."/>
        </authorList>
    </citation>
    <scope>NUCLEOTIDE SEQUENCE [LARGE SCALE GENOMIC DNA]</scope>
    <source>
        <strain evidence="2 3">DASS28</strain>
    </source>
</reference>
<keyword evidence="3" id="KW-1185">Reference proteome</keyword>
<dbReference type="Proteomes" id="UP000292554">
    <property type="component" value="Unassembled WGS sequence"/>
</dbReference>
<feature type="compositionally biased region" description="Basic and acidic residues" evidence="1">
    <location>
        <begin position="124"/>
        <end position="135"/>
    </location>
</feature>
<protein>
    <submittedName>
        <fullName evidence="2">Uncharacterized protein</fullName>
    </submittedName>
</protein>
<feature type="region of interest" description="Disordered" evidence="1">
    <location>
        <begin position="95"/>
        <end position="135"/>
    </location>
</feature>
<proteinExistence type="predicted"/>
<accession>A0ABY2AFE3</accession>
<evidence type="ECO:0000313" key="3">
    <source>
        <dbReference type="Proteomes" id="UP000292554"/>
    </source>
</evidence>
<feature type="region of interest" description="Disordered" evidence="1">
    <location>
        <begin position="53"/>
        <end position="72"/>
    </location>
</feature>
<dbReference type="RefSeq" id="WP_131417651.1">
    <property type="nucleotide sequence ID" value="NZ_SJXE01000023.1"/>
</dbReference>
<dbReference type="EMBL" id="SJXE01000023">
    <property type="protein sequence ID" value="TCI01099.1"/>
    <property type="molecule type" value="Genomic_DNA"/>
</dbReference>
<evidence type="ECO:0000256" key="1">
    <source>
        <dbReference type="SAM" id="MobiDB-lite"/>
    </source>
</evidence>